<feature type="region of interest" description="Disordered" evidence="1">
    <location>
        <begin position="58"/>
        <end position="78"/>
    </location>
</feature>
<dbReference type="InParanoid" id="A0A3N1HQP3"/>
<keyword evidence="2" id="KW-1133">Transmembrane helix</keyword>
<protein>
    <submittedName>
        <fullName evidence="3">Uncharacterized protein</fullName>
    </submittedName>
</protein>
<dbReference type="AlphaFoldDB" id="A0A3N1HQP3"/>
<feature type="compositionally biased region" description="Low complexity" evidence="1">
    <location>
        <begin position="58"/>
        <end position="71"/>
    </location>
</feature>
<keyword evidence="2" id="KW-0812">Transmembrane</keyword>
<dbReference type="Proteomes" id="UP000276232">
    <property type="component" value="Unassembled WGS sequence"/>
</dbReference>
<evidence type="ECO:0000313" key="4">
    <source>
        <dbReference type="Proteomes" id="UP000276232"/>
    </source>
</evidence>
<accession>A0A3N1HQP3</accession>
<reference evidence="3 4" key="1">
    <citation type="journal article" date="2015" name="Stand. Genomic Sci.">
        <title>Genomic Encyclopedia of Bacterial and Archaeal Type Strains, Phase III: the genomes of soil and plant-associated and newly described type strains.</title>
        <authorList>
            <person name="Whitman W.B."/>
            <person name="Woyke T."/>
            <person name="Klenk H.P."/>
            <person name="Zhou Y."/>
            <person name="Lilburn T.G."/>
            <person name="Beck B.J."/>
            <person name="De Vos P."/>
            <person name="Vandamme P."/>
            <person name="Eisen J.A."/>
            <person name="Garrity G."/>
            <person name="Hugenholtz P."/>
            <person name="Kyrpides N.C."/>
        </authorList>
    </citation>
    <scope>NUCLEOTIDE SEQUENCE [LARGE SCALE GENOMIC DNA]</scope>
    <source>
        <strain evidence="3 4">CECT 7306</strain>
    </source>
</reference>
<evidence type="ECO:0000313" key="3">
    <source>
        <dbReference type="EMBL" id="ROP44815.1"/>
    </source>
</evidence>
<feature type="transmembrane region" description="Helical" evidence="2">
    <location>
        <begin position="30"/>
        <end position="49"/>
    </location>
</feature>
<comment type="caution">
    <text evidence="3">The sequence shown here is derived from an EMBL/GenBank/DDBJ whole genome shotgun (WGS) entry which is preliminary data.</text>
</comment>
<gene>
    <name evidence="3" type="ORF">EDC03_0945</name>
</gene>
<name>A0A3N1HQP3_9ACTN</name>
<dbReference type="EMBL" id="RJKN01000002">
    <property type="protein sequence ID" value="ROP44815.1"/>
    <property type="molecule type" value="Genomic_DNA"/>
</dbReference>
<evidence type="ECO:0000256" key="2">
    <source>
        <dbReference type="SAM" id="Phobius"/>
    </source>
</evidence>
<evidence type="ECO:0000256" key="1">
    <source>
        <dbReference type="SAM" id="MobiDB-lite"/>
    </source>
</evidence>
<dbReference type="RefSeq" id="WP_123379045.1">
    <property type="nucleotide sequence ID" value="NZ_RJKN01000002.1"/>
</dbReference>
<organism evidence="3 4">
    <name type="scientific">Pseudokineococcus lusitanus</name>
    <dbReference type="NCBI Taxonomy" id="763993"/>
    <lineage>
        <taxon>Bacteria</taxon>
        <taxon>Bacillati</taxon>
        <taxon>Actinomycetota</taxon>
        <taxon>Actinomycetes</taxon>
        <taxon>Kineosporiales</taxon>
        <taxon>Kineosporiaceae</taxon>
        <taxon>Pseudokineococcus</taxon>
    </lineage>
</organism>
<proteinExistence type="predicted"/>
<sequence>MNLGVVAGLTVVLTLPVLHGLLTGATSPLGAAVRLLAALVAAMVAEAVLRRLLRPEPAAAAPATTTRPGPASAQPGVLPDAVAEQLRSSSGG</sequence>
<keyword evidence="2" id="KW-0472">Membrane</keyword>
<keyword evidence="4" id="KW-1185">Reference proteome</keyword>